<evidence type="ECO:0000313" key="2">
    <source>
        <dbReference type="Proteomes" id="UP000184310"/>
    </source>
</evidence>
<dbReference type="EMBL" id="FQZB01000025">
    <property type="protein sequence ID" value="SHK73048.1"/>
    <property type="molecule type" value="Genomic_DNA"/>
</dbReference>
<organism evidence="1 2">
    <name type="scientific">Clostridium cavendishii DSM 21758</name>
    <dbReference type="NCBI Taxonomy" id="1121302"/>
    <lineage>
        <taxon>Bacteria</taxon>
        <taxon>Bacillati</taxon>
        <taxon>Bacillota</taxon>
        <taxon>Clostridia</taxon>
        <taxon>Eubacteriales</taxon>
        <taxon>Clostridiaceae</taxon>
        <taxon>Clostridium</taxon>
    </lineage>
</organism>
<gene>
    <name evidence="1" type="ORF">SAMN02745163_04358</name>
</gene>
<sequence>MKTKIYYVMDPMCGWYYGFGEVIEKIHDKYKEKYDFTILPGSKAILAVQTLNKNKNFEFLKRLQQAMYIEGKEITNLEVLADIVESIGISKEKFIAQFKSKDNDEITSDAFKFINEAAIGSFPSLIAYKADEYLLLSQGYTDFNKIDDIIANNL</sequence>
<dbReference type="RefSeq" id="WP_072993418.1">
    <property type="nucleotide sequence ID" value="NZ_FQZB01000025.1"/>
</dbReference>
<dbReference type="Proteomes" id="UP000184310">
    <property type="component" value="Unassembled WGS sequence"/>
</dbReference>
<dbReference type="OrthoDB" id="9813770at2"/>
<name>A0A1M6UV21_9CLOT</name>
<dbReference type="SUPFAM" id="SSF52833">
    <property type="entry name" value="Thioredoxin-like"/>
    <property type="match status" value="1"/>
</dbReference>
<dbReference type="Pfam" id="PF13743">
    <property type="entry name" value="Thioredoxin_5"/>
    <property type="match status" value="1"/>
</dbReference>
<dbReference type="STRING" id="1121302.SAMN02745163_04358"/>
<proteinExistence type="predicted"/>
<keyword evidence="2" id="KW-1185">Reference proteome</keyword>
<reference evidence="1 2" key="1">
    <citation type="submission" date="2016-11" db="EMBL/GenBank/DDBJ databases">
        <authorList>
            <person name="Jaros S."/>
            <person name="Januszkiewicz K."/>
            <person name="Wedrychowicz H."/>
        </authorList>
    </citation>
    <scope>NUCLEOTIDE SEQUENCE [LARGE SCALE GENOMIC DNA]</scope>
    <source>
        <strain evidence="1 2">DSM 21758</strain>
    </source>
</reference>
<evidence type="ECO:0000313" key="1">
    <source>
        <dbReference type="EMBL" id="SHK73048.1"/>
    </source>
</evidence>
<accession>A0A1M6UV21</accession>
<protein>
    <submittedName>
        <fullName evidence="1">Protein-disulfide isomerase, contains CxxC motif</fullName>
    </submittedName>
</protein>
<dbReference type="AlphaFoldDB" id="A0A1M6UV21"/>
<dbReference type="PANTHER" id="PTHR13887">
    <property type="entry name" value="GLUTATHIONE S-TRANSFERASE KAPPA"/>
    <property type="match status" value="1"/>
</dbReference>
<keyword evidence="1" id="KW-0413">Isomerase</keyword>
<dbReference type="Gene3D" id="1.10.472.60">
    <property type="entry name" value="putative protein disulfide isomerase domain"/>
    <property type="match status" value="1"/>
</dbReference>
<dbReference type="PANTHER" id="PTHR13887:SF54">
    <property type="entry name" value="DSBA FAMILY PROTEIN"/>
    <property type="match status" value="1"/>
</dbReference>
<dbReference type="InterPro" id="IPR036249">
    <property type="entry name" value="Thioredoxin-like_sf"/>
</dbReference>
<dbReference type="GO" id="GO:0016853">
    <property type="term" value="F:isomerase activity"/>
    <property type="evidence" value="ECO:0007669"/>
    <property type="project" value="UniProtKB-KW"/>
</dbReference>